<evidence type="ECO:0000313" key="1">
    <source>
        <dbReference type="EMBL" id="CBY92210.1"/>
    </source>
</evidence>
<dbReference type="HOGENOM" id="CLU_1466684_0_0_14"/>
<reference evidence="1 2" key="1">
    <citation type="journal article" date="2011" name="J. Bacteriol.">
        <title>Complete genome sequence of Mycoplasma haemofelis, a hemotropic mycoplasma.</title>
        <authorList>
            <person name="Barker E.N."/>
            <person name="Helps C.R."/>
            <person name="Peters I.R."/>
            <person name="Darby A.C."/>
            <person name="Radford A.D."/>
            <person name="Tasker S."/>
        </authorList>
    </citation>
    <scope>NUCLEOTIDE SEQUENCE [LARGE SCALE GENOMIC DNA]</scope>
    <source>
        <strain evidence="1 2">Langford 1</strain>
    </source>
</reference>
<sequence length="184" mass="20358">MDAKLALLSTLGASAGGAGAFGIYKFASKEEAVKPFTDEEYQLIFKEFKSDNSFIEALKTKKSSITNTSSKEDGGWASKEWCFGNNSEEARKWCVKLPTTVGSKIGKSLSSDWAKRIQAIKDKSNGALLTDLKTIKDTLSKVEDNQDSRDALEGWCKSKWDTKVINDSDNSIYTKVKERCVDSE</sequence>
<dbReference type="EMBL" id="FR773153">
    <property type="protein sequence ID" value="CBY92210.1"/>
    <property type="molecule type" value="Genomic_DNA"/>
</dbReference>
<protein>
    <submittedName>
        <fullName evidence="1">Uncharacterized protein</fullName>
    </submittedName>
</protein>
<accession>E8ZKP4</accession>
<proteinExistence type="predicted"/>
<organism evidence="1 2">
    <name type="scientific">Mycoplasma haemofelis (strain Langford 1)</name>
    <name type="common">Haemobartonella felis</name>
    <dbReference type="NCBI Taxonomy" id="941640"/>
    <lineage>
        <taxon>Bacteria</taxon>
        <taxon>Bacillati</taxon>
        <taxon>Mycoplasmatota</taxon>
        <taxon>Mollicutes</taxon>
        <taxon>Mycoplasmataceae</taxon>
        <taxon>Mycoplasma</taxon>
    </lineage>
</organism>
<dbReference type="KEGG" id="mha:HF1_02020"/>
<name>E8ZKP4_MYCHL</name>
<keyword evidence="2" id="KW-1185">Reference proteome</keyword>
<evidence type="ECO:0000313" key="2">
    <source>
        <dbReference type="Proteomes" id="UP000008637"/>
    </source>
</evidence>
<gene>
    <name evidence="1" type="ordered locus">HF1_02020</name>
</gene>
<dbReference type="Proteomes" id="UP000008637">
    <property type="component" value="Chromosome"/>
</dbReference>
<dbReference type="AlphaFoldDB" id="E8ZKP4"/>